<accession>A0ABU1MFJ6</accession>
<dbReference type="RefSeq" id="WP_310016109.1">
    <property type="nucleotide sequence ID" value="NZ_JAVDQT010000013.1"/>
</dbReference>
<protein>
    <submittedName>
        <fullName evidence="1">Uncharacterized protein</fullName>
    </submittedName>
</protein>
<evidence type="ECO:0000313" key="1">
    <source>
        <dbReference type="EMBL" id="MDR6434637.1"/>
    </source>
</evidence>
<dbReference type="Proteomes" id="UP001184614">
    <property type="component" value="Unassembled WGS sequence"/>
</dbReference>
<gene>
    <name evidence="1" type="ORF">J2782_004390</name>
</gene>
<sequence length="65" mass="7426">MKDSVQRAIEHVHSLENAEHKISDKEALRRGTLAARMDAALSIPSQSKRNFDDDFDDYILQKSPE</sequence>
<name>A0ABU1MFJ6_9HYPH</name>
<proteinExistence type="predicted"/>
<dbReference type="EMBL" id="JAVDQT010000013">
    <property type="protein sequence ID" value="MDR6434637.1"/>
    <property type="molecule type" value="Genomic_DNA"/>
</dbReference>
<reference evidence="1 2" key="1">
    <citation type="submission" date="2023-07" db="EMBL/GenBank/DDBJ databases">
        <title>Sorghum-associated microbial communities from plants grown in Nebraska, USA.</title>
        <authorList>
            <person name="Schachtman D."/>
        </authorList>
    </citation>
    <scope>NUCLEOTIDE SEQUENCE [LARGE SCALE GENOMIC DNA]</scope>
    <source>
        <strain evidence="1 2">DS1730</strain>
    </source>
</reference>
<keyword evidence="2" id="KW-1185">Reference proteome</keyword>
<organism evidence="1 2">
    <name type="scientific">Brucella pseudogrignonensis</name>
    <dbReference type="NCBI Taxonomy" id="419475"/>
    <lineage>
        <taxon>Bacteria</taxon>
        <taxon>Pseudomonadati</taxon>
        <taxon>Pseudomonadota</taxon>
        <taxon>Alphaproteobacteria</taxon>
        <taxon>Hyphomicrobiales</taxon>
        <taxon>Brucellaceae</taxon>
        <taxon>Brucella/Ochrobactrum group</taxon>
        <taxon>Brucella</taxon>
    </lineage>
</organism>
<evidence type="ECO:0000313" key="2">
    <source>
        <dbReference type="Proteomes" id="UP001184614"/>
    </source>
</evidence>
<comment type="caution">
    <text evidence="1">The sequence shown here is derived from an EMBL/GenBank/DDBJ whole genome shotgun (WGS) entry which is preliminary data.</text>
</comment>